<evidence type="ECO:0000313" key="1">
    <source>
        <dbReference type="EMBL" id="VYU50754.1"/>
    </source>
</evidence>
<gene>
    <name evidence="1" type="ORF">VRLFYP33_02296</name>
</gene>
<dbReference type="EMBL" id="CACRUX010000099">
    <property type="protein sequence ID" value="VYU50754.1"/>
    <property type="molecule type" value="Genomic_DNA"/>
</dbReference>
<protein>
    <submittedName>
        <fullName evidence="1">Uncharacterized protein</fullName>
    </submittedName>
</protein>
<organism evidence="1">
    <name type="scientific">Veillonella ratti</name>
    <dbReference type="NCBI Taxonomy" id="103892"/>
    <lineage>
        <taxon>Bacteria</taxon>
        <taxon>Bacillati</taxon>
        <taxon>Bacillota</taxon>
        <taxon>Negativicutes</taxon>
        <taxon>Veillonellales</taxon>
        <taxon>Veillonellaceae</taxon>
        <taxon>Veillonella</taxon>
    </lineage>
</organism>
<name>A0A6N3FF77_9FIRM</name>
<sequence length="75" mass="8860">MAKETKREKFVRLAEARTNKIIEMLRLLGNCSSKANYEYTDDDIRKIFSTIDKEVKNTKNRFLGIDGKEERFTLK</sequence>
<reference evidence="1" key="1">
    <citation type="submission" date="2019-11" db="EMBL/GenBank/DDBJ databases">
        <authorList>
            <person name="Feng L."/>
        </authorList>
    </citation>
    <scope>NUCLEOTIDE SEQUENCE</scope>
    <source>
        <strain evidence="1">VrattiLFYP33</strain>
    </source>
</reference>
<dbReference type="RefSeq" id="WP_021840832.1">
    <property type="nucleotide sequence ID" value="NZ_CACRUX010000099.1"/>
</dbReference>
<dbReference type="AlphaFoldDB" id="A0A6N3FF77"/>
<proteinExistence type="predicted"/>
<accession>A0A6N3FF77</accession>